<protein>
    <recommendedName>
        <fullName evidence="4">Phospholipase A2</fullName>
        <ecNumber evidence="3">3.1.1.4</ecNumber>
    </recommendedName>
    <alternativeName>
        <fullName evidence="12">Phosphatidylcholine 2-acylhydrolase</fullName>
    </alternativeName>
</protein>
<evidence type="ECO:0000256" key="2">
    <source>
        <dbReference type="ARBA" id="ARBA00004613"/>
    </source>
</evidence>
<keyword evidence="13" id="KW-0732">Signal</keyword>
<feature type="signal peptide" evidence="13">
    <location>
        <begin position="1"/>
        <end position="36"/>
    </location>
</feature>
<dbReference type="InterPro" id="IPR036444">
    <property type="entry name" value="PLipase_A2_dom_sf"/>
</dbReference>
<evidence type="ECO:0000256" key="9">
    <source>
        <dbReference type="ARBA" id="ARBA00022963"/>
    </source>
</evidence>
<dbReference type="AlphaFoldDB" id="A0AAJ6ZKJ4"/>
<dbReference type="GO" id="GO:0050482">
    <property type="term" value="P:arachidonate secretion"/>
    <property type="evidence" value="ECO:0007669"/>
    <property type="project" value="InterPro"/>
</dbReference>
<dbReference type="SUPFAM" id="SSF48619">
    <property type="entry name" value="Phospholipase A2, PLA2"/>
    <property type="match status" value="1"/>
</dbReference>
<evidence type="ECO:0000256" key="3">
    <source>
        <dbReference type="ARBA" id="ARBA00013278"/>
    </source>
</evidence>
<keyword evidence="7" id="KW-0378">Hydrolase</keyword>
<dbReference type="PANTHER" id="PTHR12253">
    <property type="entry name" value="RH14732P"/>
    <property type="match status" value="1"/>
</dbReference>
<feature type="chain" id="PRO_5042577040" description="Phospholipase A2" evidence="13">
    <location>
        <begin position="37"/>
        <end position="391"/>
    </location>
</feature>
<organism evidence="15">
    <name type="scientific">Papilio xuthus</name>
    <name type="common">Asian swallowtail butterfly</name>
    <dbReference type="NCBI Taxonomy" id="66420"/>
    <lineage>
        <taxon>Eukaryota</taxon>
        <taxon>Metazoa</taxon>
        <taxon>Ecdysozoa</taxon>
        <taxon>Arthropoda</taxon>
        <taxon>Hexapoda</taxon>
        <taxon>Insecta</taxon>
        <taxon>Pterygota</taxon>
        <taxon>Neoptera</taxon>
        <taxon>Endopterygota</taxon>
        <taxon>Lepidoptera</taxon>
        <taxon>Glossata</taxon>
        <taxon>Ditrysia</taxon>
        <taxon>Papilionoidea</taxon>
        <taxon>Papilionidae</taxon>
        <taxon>Papilioninae</taxon>
        <taxon>Papilio</taxon>
    </lineage>
</organism>
<name>A0AAJ6ZKJ4_PAPXU</name>
<comment type="subcellular location">
    <subcellularLocation>
        <location evidence="2">Secreted</location>
    </subcellularLocation>
</comment>
<keyword evidence="5" id="KW-0964">Secreted</keyword>
<evidence type="ECO:0000259" key="14">
    <source>
        <dbReference type="Pfam" id="PF05826"/>
    </source>
</evidence>
<dbReference type="Proteomes" id="UP000694872">
    <property type="component" value="Unplaced"/>
</dbReference>
<evidence type="ECO:0000256" key="12">
    <source>
        <dbReference type="ARBA" id="ARBA00029903"/>
    </source>
</evidence>
<gene>
    <name evidence="15" type="primary">LOC106122899</name>
</gene>
<keyword evidence="9" id="KW-0442">Lipid degradation</keyword>
<evidence type="ECO:0000256" key="6">
    <source>
        <dbReference type="ARBA" id="ARBA00022723"/>
    </source>
</evidence>
<proteinExistence type="predicted"/>
<evidence type="ECO:0000256" key="1">
    <source>
        <dbReference type="ARBA" id="ARBA00001913"/>
    </source>
</evidence>
<dbReference type="GO" id="GO:0016042">
    <property type="term" value="P:lipid catabolic process"/>
    <property type="evidence" value="ECO:0007669"/>
    <property type="project" value="UniProtKB-KW"/>
</dbReference>
<comment type="cofactor">
    <cofactor evidence="1">
        <name>Ca(2+)</name>
        <dbReference type="ChEBI" id="CHEBI:29108"/>
    </cofactor>
</comment>
<keyword evidence="11" id="KW-1015">Disulfide bond</keyword>
<evidence type="ECO:0000256" key="13">
    <source>
        <dbReference type="SAM" id="SignalP"/>
    </source>
</evidence>
<accession>A0AAJ6ZKJ4</accession>
<dbReference type="GO" id="GO:0005576">
    <property type="term" value="C:extracellular region"/>
    <property type="evidence" value="ECO:0007669"/>
    <property type="project" value="UniProtKB-SubCell"/>
</dbReference>
<reference evidence="15" key="1">
    <citation type="submission" date="2025-08" db="UniProtKB">
        <authorList>
            <consortium name="RefSeq"/>
        </authorList>
    </citation>
    <scope>IDENTIFICATION</scope>
</reference>
<dbReference type="EC" id="3.1.1.4" evidence="3"/>
<dbReference type="FunFam" id="1.20.90.10:FF:000002">
    <property type="entry name" value="Phospholipase A2 group III"/>
    <property type="match status" value="1"/>
</dbReference>
<evidence type="ECO:0000256" key="5">
    <source>
        <dbReference type="ARBA" id="ARBA00022525"/>
    </source>
</evidence>
<dbReference type="PROSITE" id="PS00118">
    <property type="entry name" value="PA2_HIS"/>
    <property type="match status" value="1"/>
</dbReference>
<dbReference type="CDD" id="cd04704">
    <property type="entry name" value="PLA2_bee_venom_like"/>
    <property type="match status" value="1"/>
</dbReference>
<keyword evidence="8" id="KW-0106">Calcium</keyword>
<dbReference type="GO" id="GO:0004623">
    <property type="term" value="F:phospholipase A2 activity"/>
    <property type="evidence" value="ECO:0007669"/>
    <property type="project" value="UniProtKB-EC"/>
</dbReference>
<dbReference type="InterPro" id="IPR033113">
    <property type="entry name" value="PLA2_histidine"/>
</dbReference>
<evidence type="ECO:0000256" key="11">
    <source>
        <dbReference type="ARBA" id="ARBA00023157"/>
    </source>
</evidence>
<evidence type="ECO:0000256" key="8">
    <source>
        <dbReference type="ARBA" id="ARBA00022837"/>
    </source>
</evidence>
<dbReference type="RefSeq" id="XP_013174504.1">
    <property type="nucleotide sequence ID" value="XM_013319050.1"/>
</dbReference>
<keyword evidence="6" id="KW-0479">Metal-binding</keyword>
<evidence type="ECO:0000313" key="15">
    <source>
        <dbReference type="RefSeq" id="XP_013174504.1"/>
    </source>
</evidence>
<keyword evidence="10" id="KW-0443">Lipid metabolism</keyword>
<dbReference type="Gene3D" id="1.20.90.10">
    <property type="entry name" value="Phospholipase A2 domain"/>
    <property type="match status" value="1"/>
</dbReference>
<evidence type="ECO:0000256" key="10">
    <source>
        <dbReference type="ARBA" id="ARBA00023098"/>
    </source>
</evidence>
<feature type="domain" description="Phospholipase A2-like central" evidence="14">
    <location>
        <begin position="264"/>
        <end position="358"/>
    </location>
</feature>
<sequence>MELKSPKAKKKSSKISWKKMFRSPILLFLLLGTSSCDHEVTSDINGTVKFDSSNSTNLRLRHMHMQPANVTYDKHVLSDIKYLRRHLNREIINFIMTDYLLDGEVEIRVHYNGITAKETSVGVNGRGIKLRQLTDGGHLVQVIYSPDGIIQDCEYLSDIKTTRNFLKTLRKELKLALEEQTYKILEKNDNEDEKFYRHFGNVTLRLLKGNEKLPTDIANWLDYDRLKMECLERHEELTFLMSNRNKIGEEVLTRSRRSFRENFIMPGTKWCGAGQLAKRYNELGDDSNEDMCCRAHDNCRANIGAFRKRFAYFNYRPYTISHCRCDRRFRACLKLADTSVSNMVGKLFFNVVQTKCFILKPVKMCIQRSWWGKCLRKGYQKQAFLRDNLPY</sequence>
<dbReference type="GeneID" id="106122899"/>
<evidence type="ECO:0000256" key="7">
    <source>
        <dbReference type="ARBA" id="ARBA00022801"/>
    </source>
</evidence>
<evidence type="ECO:0000256" key="4">
    <source>
        <dbReference type="ARBA" id="ARBA00021721"/>
    </source>
</evidence>
<dbReference type="InterPro" id="IPR016090">
    <property type="entry name" value="PLA2-like_dom"/>
</dbReference>
<dbReference type="GO" id="GO:0046872">
    <property type="term" value="F:metal ion binding"/>
    <property type="evidence" value="ECO:0007669"/>
    <property type="project" value="UniProtKB-KW"/>
</dbReference>
<dbReference type="Pfam" id="PF05826">
    <property type="entry name" value="Phospholip_A2_2"/>
    <property type="match status" value="1"/>
</dbReference>
<dbReference type="GO" id="GO:0006644">
    <property type="term" value="P:phospholipid metabolic process"/>
    <property type="evidence" value="ECO:0007669"/>
    <property type="project" value="InterPro"/>
</dbReference>